<dbReference type="RefSeq" id="WP_344514654.1">
    <property type="nucleotide sequence ID" value="NZ_BAAAQD010000048.1"/>
</dbReference>
<sequence length="99" mass="9620">MPVTAFAAGSAVVFAMAVAGKVSSRSFTRLRRSAAALWPGPGRLPAAAVPLAAADRPGATTPSLACAVAGGAASLILASLEDIVSLLSIPPVPAKGAGR</sequence>
<proteinExistence type="predicted"/>
<evidence type="ECO:0000313" key="1">
    <source>
        <dbReference type="EMBL" id="GAA1572411.1"/>
    </source>
</evidence>
<accession>A0ABP4P2A4</accession>
<keyword evidence="2" id="KW-1185">Reference proteome</keyword>
<evidence type="ECO:0000313" key="2">
    <source>
        <dbReference type="Proteomes" id="UP001501470"/>
    </source>
</evidence>
<gene>
    <name evidence="1" type="ORF">GCM10009827_113020</name>
</gene>
<protein>
    <submittedName>
        <fullName evidence="1">Uncharacterized protein</fullName>
    </submittedName>
</protein>
<organism evidence="1 2">
    <name type="scientific">Dactylosporangium maewongense</name>
    <dbReference type="NCBI Taxonomy" id="634393"/>
    <lineage>
        <taxon>Bacteria</taxon>
        <taxon>Bacillati</taxon>
        <taxon>Actinomycetota</taxon>
        <taxon>Actinomycetes</taxon>
        <taxon>Micromonosporales</taxon>
        <taxon>Micromonosporaceae</taxon>
        <taxon>Dactylosporangium</taxon>
    </lineage>
</organism>
<dbReference type="Proteomes" id="UP001501470">
    <property type="component" value="Unassembled WGS sequence"/>
</dbReference>
<name>A0ABP4P2A4_9ACTN</name>
<comment type="caution">
    <text evidence="1">The sequence shown here is derived from an EMBL/GenBank/DDBJ whole genome shotgun (WGS) entry which is preliminary data.</text>
</comment>
<reference evidence="2" key="1">
    <citation type="journal article" date="2019" name="Int. J. Syst. Evol. Microbiol.">
        <title>The Global Catalogue of Microorganisms (GCM) 10K type strain sequencing project: providing services to taxonomists for standard genome sequencing and annotation.</title>
        <authorList>
            <consortium name="The Broad Institute Genomics Platform"/>
            <consortium name="The Broad Institute Genome Sequencing Center for Infectious Disease"/>
            <person name="Wu L."/>
            <person name="Ma J."/>
        </authorList>
    </citation>
    <scope>NUCLEOTIDE SEQUENCE [LARGE SCALE GENOMIC DNA]</scope>
    <source>
        <strain evidence="2">JCM 15933</strain>
    </source>
</reference>
<dbReference type="EMBL" id="BAAAQD010000048">
    <property type="protein sequence ID" value="GAA1572411.1"/>
    <property type="molecule type" value="Genomic_DNA"/>
</dbReference>